<dbReference type="RefSeq" id="WP_106599491.1">
    <property type="nucleotide sequence ID" value="NZ_PYAS01000025.1"/>
</dbReference>
<keyword evidence="1" id="KW-0732">Signal</keyword>
<name>A0A2P8FDV1_9BACT</name>
<protein>
    <recommendedName>
        <fullName evidence="4">Lipocalin-like protein</fullName>
    </recommendedName>
</protein>
<comment type="caution">
    <text evidence="2">The sequence shown here is derived from an EMBL/GenBank/DDBJ whole genome shotgun (WGS) entry which is preliminary data.</text>
</comment>
<dbReference type="EMBL" id="PYAS01000025">
    <property type="protein sequence ID" value="PSL19887.1"/>
    <property type="molecule type" value="Genomic_DNA"/>
</dbReference>
<proteinExistence type="predicted"/>
<evidence type="ECO:0008006" key="4">
    <source>
        <dbReference type="Google" id="ProtNLM"/>
    </source>
</evidence>
<evidence type="ECO:0000313" key="2">
    <source>
        <dbReference type="EMBL" id="PSL19887.1"/>
    </source>
</evidence>
<sequence>MRITTIAFFFLLSSSITCFSQTSDFFAGKWEITVFNSPKGDVTFLTELIRKDGKLTGELVEKADPANSSRKILRVEESHEKLVVYFESSQGGETILDLAKVDQDNLKGTVHDFEATAKRLK</sequence>
<feature type="signal peptide" evidence="1">
    <location>
        <begin position="1"/>
        <end position="20"/>
    </location>
</feature>
<keyword evidence="3" id="KW-1185">Reference proteome</keyword>
<evidence type="ECO:0000313" key="3">
    <source>
        <dbReference type="Proteomes" id="UP000241964"/>
    </source>
</evidence>
<dbReference type="OrthoDB" id="1100674at2"/>
<dbReference type="Proteomes" id="UP000241964">
    <property type="component" value="Unassembled WGS sequence"/>
</dbReference>
<organism evidence="2 3">
    <name type="scientific">Dyadobacter jiangsuensis</name>
    <dbReference type="NCBI Taxonomy" id="1591085"/>
    <lineage>
        <taxon>Bacteria</taxon>
        <taxon>Pseudomonadati</taxon>
        <taxon>Bacteroidota</taxon>
        <taxon>Cytophagia</taxon>
        <taxon>Cytophagales</taxon>
        <taxon>Spirosomataceae</taxon>
        <taxon>Dyadobacter</taxon>
    </lineage>
</organism>
<feature type="chain" id="PRO_5015177065" description="Lipocalin-like protein" evidence="1">
    <location>
        <begin position="21"/>
        <end position="121"/>
    </location>
</feature>
<reference evidence="2 3" key="1">
    <citation type="submission" date="2018-03" db="EMBL/GenBank/DDBJ databases">
        <title>Genomic Encyclopedia of Archaeal and Bacterial Type Strains, Phase II (KMG-II): from individual species to whole genera.</title>
        <authorList>
            <person name="Goeker M."/>
        </authorList>
    </citation>
    <scope>NUCLEOTIDE SEQUENCE [LARGE SCALE GENOMIC DNA]</scope>
    <source>
        <strain evidence="2 3">DSM 29057</strain>
    </source>
</reference>
<dbReference type="AlphaFoldDB" id="A0A2P8FDV1"/>
<gene>
    <name evidence="2" type="ORF">CLV60_12559</name>
</gene>
<accession>A0A2P8FDV1</accession>
<evidence type="ECO:0000256" key="1">
    <source>
        <dbReference type="SAM" id="SignalP"/>
    </source>
</evidence>